<keyword evidence="11 12" id="KW-1006">Bacterial flagellum protein export</keyword>
<organism evidence="14 15">
    <name type="scientific">Butyrivibrio hungatei</name>
    <dbReference type="NCBI Taxonomy" id="185008"/>
    <lineage>
        <taxon>Bacteria</taxon>
        <taxon>Bacillati</taxon>
        <taxon>Bacillota</taxon>
        <taxon>Clostridia</taxon>
        <taxon>Lachnospirales</taxon>
        <taxon>Lachnospiraceae</taxon>
        <taxon>Butyrivibrio</taxon>
    </lineage>
</organism>
<feature type="compositionally biased region" description="Polar residues" evidence="13">
    <location>
        <begin position="56"/>
        <end position="69"/>
    </location>
</feature>
<dbReference type="NCBIfam" id="TIGR01103">
    <property type="entry name" value="fliP"/>
    <property type="match status" value="1"/>
</dbReference>
<comment type="subcellular location">
    <subcellularLocation>
        <location evidence="12">Cell membrane</location>
        <topology evidence="12">Multi-pass membrane protein</topology>
    </subcellularLocation>
    <subcellularLocation>
        <location evidence="12">Bacterial flagellum basal body</location>
    </subcellularLocation>
</comment>
<feature type="region of interest" description="Disordered" evidence="13">
    <location>
        <begin position="51"/>
        <end position="85"/>
    </location>
</feature>
<evidence type="ECO:0000256" key="9">
    <source>
        <dbReference type="ARBA" id="ARBA00023136"/>
    </source>
</evidence>
<keyword evidence="10" id="KW-0975">Bacterial flagellum</keyword>
<keyword evidence="9 12" id="KW-0472">Membrane</keyword>
<gene>
    <name evidence="12" type="primary">fliP</name>
    <name evidence="14" type="ORF">SAMN02910451_00479</name>
</gene>
<keyword evidence="5 12" id="KW-0812">Transmembrane</keyword>
<evidence type="ECO:0000256" key="7">
    <source>
        <dbReference type="ARBA" id="ARBA00022927"/>
    </source>
</evidence>
<comment type="similarity">
    <text evidence="1 12">Belongs to the FliP/MopC/SpaP family.</text>
</comment>
<dbReference type="PANTHER" id="PTHR30587">
    <property type="entry name" value="FLAGELLAR BIOSYNTHETIC PROTEIN FLIP"/>
    <property type="match status" value="1"/>
</dbReference>
<dbReference type="PROSITE" id="PS01061">
    <property type="entry name" value="FLIP_2"/>
    <property type="match status" value="1"/>
</dbReference>
<sequence length="314" mass="34884">MSKQWGENKKNIFEKRRLKKGAFIAFLSVFLILFLSLAVPVKVVATENVVEDTKPTDPTNSRKSNLTGSEAERTNITDPGSAESPDDLKKLNIANTVTVTYDNGNGSLSGSLRILITLTLISLAPTLIVMMTSFTRIIVALHFTRTAIGTQTSPPNLVMIGIALFMTLFIMQPTLTTVYNDAVIPFEEGKIDQKEFGKVAMAPFRQFMYGQTQTKDVKLFMEINKTEWDGELESIPNVVLIPSFIVSELRTAFIIGFLIYIPFIVIDMVVASVLMSMGMMMLPPTTISMPFKILLFVLADGWSLIIGNLVKSFY</sequence>
<dbReference type="GO" id="GO:0009306">
    <property type="term" value="P:protein secretion"/>
    <property type="evidence" value="ECO:0007669"/>
    <property type="project" value="UniProtKB-UniRule"/>
</dbReference>
<keyword evidence="7 12" id="KW-0653">Protein transport</keyword>
<evidence type="ECO:0000256" key="10">
    <source>
        <dbReference type="ARBA" id="ARBA00023143"/>
    </source>
</evidence>
<evidence type="ECO:0000256" key="5">
    <source>
        <dbReference type="ARBA" id="ARBA00022692"/>
    </source>
</evidence>
<evidence type="ECO:0000256" key="8">
    <source>
        <dbReference type="ARBA" id="ARBA00022989"/>
    </source>
</evidence>
<evidence type="ECO:0000256" key="13">
    <source>
        <dbReference type="SAM" id="MobiDB-lite"/>
    </source>
</evidence>
<dbReference type="Proteomes" id="UP000183047">
    <property type="component" value="Unassembled WGS sequence"/>
</dbReference>
<accession>A0A1G5B1I2</accession>
<dbReference type="STRING" id="185008.bhn_I1426"/>
<dbReference type="GO" id="GO:0009425">
    <property type="term" value="C:bacterial-type flagellum basal body"/>
    <property type="evidence" value="ECO:0007669"/>
    <property type="project" value="UniProtKB-SubCell"/>
</dbReference>
<proteinExistence type="inferred from homology"/>
<evidence type="ECO:0000256" key="6">
    <source>
        <dbReference type="ARBA" id="ARBA00022795"/>
    </source>
</evidence>
<evidence type="ECO:0000313" key="14">
    <source>
        <dbReference type="EMBL" id="SCX83945.1"/>
    </source>
</evidence>
<dbReference type="RefSeq" id="WP_083334420.1">
    <property type="nucleotide sequence ID" value="NZ_FMUR01000004.1"/>
</dbReference>
<feature type="transmembrane region" description="Helical" evidence="12">
    <location>
        <begin position="289"/>
        <end position="310"/>
    </location>
</feature>
<dbReference type="PRINTS" id="PR00951">
    <property type="entry name" value="FLGBIOSNFLIP"/>
</dbReference>
<keyword evidence="14" id="KW-0969">Cilium</keyword>
<dbReference type="PRINTS" id="PR01302">
    <property type="entry name" value="TYPE3IMPPROT"/>
</dbReference>
<dbReference type="InterPro" id="IPR005838">
    <property type="entry name" value="T3SS_IM_P"/>
</dbReference>
<feature type="transmembrane region" description="Helical" evidence="12">
    <location>
        <begin position="114"/>
        <end position="144"/>
    </location>
</feature>
<keyword evidence="14" id="KW-0282">Flagellum</keyword>
<keyword evidence="14" id="KW-0966">Cell projection</keyword>
<feature type="transmembrane region" description="Helical" evidence="12">
    <location>
        <begin position="252"/>
        <end position="277"/>
    </location>
</feature>
<evidence type="ECO:0000256" key="12">
    <source>
        <dbReference type="RuleBase" id="RU362069"/>
    </source>
</evidence>
<evidence type="ECO:0000256" key="4">
    <source>
        <dbReference type="ARBA" id="ARBA00022475"/>
    </source>
</evidence>
<keyword evidence="4 12" id="KW-1003">Cell membrane</keyword>
<dbReference type="GO" id="GO:0044781">
    <property type="term" value="P:bacterial-type flagellum organization"/>
    <property type="evidence" value="ECO:0007669"/>
    <property type="project" value="UniProtKB-UniRule"/>
</dbReference>
<evidence type="ECO:0000313" key="15">
    <source>
        <dbReference type="Proteomes" id="UP000183047"/>
    </source>
</evidence>
<protein>
    <recommendedName>
        <fullName evidence="2 12">Flagellar biosynthetic protein FliP</fullName>
    </recommendedName>
</protein>
<keyword evidence="8 12" id="KW-1133">Transmembrane helix</keyword>
<reference evidence="15" key="1">
    <citation type="submission" date="2016-10" db="EMBL/GenBank/DDBJ databases">
        <authorList>
            <person name="Varghese N."/>
            <person name="Submissions S."/>
        </authorList>
    </citation>
    <scope>NUCLEOTIDE SEQUENCE [LARGE SCALE GENOMIC DNA]</scope>
    <source>
        <strain evidence="15">XBD2006</strain>
    </source>
</reference>
<dbReference type="Pfam" id="PF00813">
    <property type="entry name" value="FliP"/>
    <property type="match status" value="1"/>
</dbReference>
<dbReference type="AlphaFoldDB" id="A0A1G5B1I2"/>
<evidence type="ECO:0000256" key="1">
    <source>
        <dbReference type="ARBA" id="ARBA00006257"/>
    </source>
</evidence>
<comment type="function">
    <text evidence="12">Plays a role in the flagellum-specific transport system.</text>
</comment>
<dbReference type="OrthoDB" id="9805111at2"/>
<keyword evidence="3 12" id="KW-0813">Transport</keyword>
<keyword evidence="15" id="KW-1185">Reference proteome</keyword>
<dbReference type="EMBL" id="FMUR01000004">
    <property type="protein sequence ID" value="SCX83945.1"/>
    <property type="molecule type" value="Genomic_DNA"/>
</dbReference>
<feature type="transmembrane region" description="Helical" evidence="12">
    <location>
        <begin position="21"/>
        <end position="41"/>
    </location>
</feature>
<evidence type="ECO:0000256" key="3">
    <source>
        <dbReference type="ARBA" id="ARBA00022448"/>
    </source>
</evidence>
<dbReference type="NCBIfam" id="NF009438">
    <property type="entry name" value="PRK12797.1"/>
    <property type="match status" value="1"/>
</dbReference>
<dbReference type="PANTHER" id="PTHR30587:SF0">
    <property type="entry name" value="FLAGELLAR BIOSYNTHETIC PROTEIN FLIP"/>
    <property type="match status" value="1"/>
</dbReference>
<keyword evidence="6 12" id="KW-1005">Bacterial flagellum biogenesis</keyword>
<dbReference type="GO" id="GO:0005886">
    <property type="term" value="C:plasma membrane"/>
    <property type="evidence" value="ECO:0007669"/>
    <property type="project" value="UniProtKB-SubCell"/>
</dbReference>
<dbReference type="InterPro" id="IPR005837">
    <property type="entry name" value="FliP"/>
</dbReference>
<name>A0A1G5B1I2_9FIRM</name>
<evidence type="ECO:0000256" key="11">
    <source>
        <dbReference type="ARBA" id="ARBA00023225"/>
    </source>
</evidence>
<feature type="transmembrane region" description="Helical" evidence="12">
    <location>
        <begin position="156"/>
        <end position="175"/>
    </location>
</feature>
<evidence type="ECO:0000256" key="2">
    <source>
        <dbReference type="ARBA" id="ARBA00021714"/>
    </source>
</evidence>